<feature type="compositionally biased region" description="Polar residues" evidence="11">
    <location>
        <begin position="1366"/>
        <end position="1380"/>
    </location>
</feature>
<dbReference type="InterPro" id="IPR004179">
    <property type="entry name" value="Sec63-dom"/>
</dbReference>
<dbReference type="PROSITE" id="PS51192">
    <property type="entry name" value="HELICASE_ATP_BIND_1"/>
    <property type="match status" value="1"/>
</dbReference>
<dbReference type="SMART" id="SM00973">
    <property type="entry name" value="Sec63"/>
    <property type="match status" value="1"/>
</dbReference>
<dbReference type="PROSITE" id="PS51194">
    <property type="entry name" value="HELICASE_CTER"/>
    <property type="match status" value="1"/>
</dbReference>
<dbReference type="Gene3D" id="1.10.10.10">
    <property type="entry name" value="Winged helix-like DNA-binding domain superfamily/Winged helix DNA-binding domain"/>
    <property type="match status" value="1"/>
</dbReference>
<evidence type="ECO:0000256" key="7">
    <source>
        <dbReference type="ARBA" id="ARBA00023254"/>
    </source>
</evidence>
<feature type="region of interest" description="Disordered" evidence="11">
    <location>
        <begin position="1534"/>
        <end position="1565"/>
    </location>
</feature>
<evidence type="ECO:0000256" key="10">
    <source>
        <dbReference type="ARBA" id="ARBA00048988"/>
    </source>
</evidence>
<dbReference type="InterPro" id="IPR052247">
    <property type="entry name" value="Meiotic_Crossover_Helicase"/>
</dbReference>
<feature type="compositionally biased region" description="Polar residues" evidence="11">
    <location>
        <begin position="1273"/>
        <end position="1284"/>
    </location>
</feature>
<sequence>MPDLLDDIDSILDGGFDQPTQRANRPSSPRAPIPRRTAQARPFVPPVRISNPSSQHSPSDRELDAFDRELLSGRLAFNASAVTSHVPAHGISSSQSQHFGGSGGASGFMARSTAPALLPTVHGRHARGGSQAPLASQALHNSQVSQTPQALQVPRTPPRRKNSNGLSKFAYQPRGNPATPQVSDIDSSSPAIPSSPILMSQQRHENPFRTPDKPPQGFKPRLTALQTNYQPKQNERQGTIERPRPAERIAPEAGLFTPQEVQTPATPSVPTVRGIPLVPVSRLPDRFRSVFAYPLFNAVQSRCFESVYNSNDNIVVSAPTGSGKTAIMELAICALFKELEQGTYKVVYQAPTKALCSERKKDWEKKFCNLGLVCTELTGDTDNAQLSNVRNGDLIVTTPEKWDSMTRRWQDHRKLLDMVRLFLIDEVHILKESRGATLEVVVSRMRSIGSNVRFVALSATVPNARDICAWLGKDATAPNILARLEIFGPEFRPVQLQKHVYGYQWPGNDFQFDRVLDKHLPQIVQKHSGGHPAMVFCMTRAICISTSKLLAEAWRKWSDSQRPWRAPQRTFSFQNKDLQATAECGVAFHHAGLDQGDRSLVENLYLEGQINVICCTSTLAVGVNLPAHLVVLKNTVGYGDKGPQEYVDMEVMQMLGRAGRPQFNDSGVAVIMTAQNKKQKYENMDAGKEMVESSLHENLVEHMNAEIGLSTITSMETAKSWLKSTFLYIRLQKNPLYYKLEGQTPQKNKNSEQRLDDICEREVDILQVEGMVTENYGRLSLTKFGEAMAKYYIKLGTMRHIIKMRPKSTLPEILTALSEAEEFKDLRLRMGEKGLYKELNKDGAMKFPIKEDVNTAAHKVSILIQFELGMMEMPMDQTFQKLKSNVTQDKAQVFKHCNRIVRCIIDCQQSLGDSVIVLNALQLSRCLEGKAWENSAIELRQIEGIGPASIKKLVNANVKSLQKLAEKGSTEIERILSRNPPFGTKILKSVNSVPQFQLSAIQVGKPSKNSETKLPEVKVQATLKITNKETVPRRFKGMELTIIFVAERSDGLLIHLERQFTSQLADGKTFKFSAQLKSPDQALLFHVACEQIAGTWSSSELKPNVEESMFPKDLPKPLPSRPPAQKANNPSNSQFKQPLPQKTLAPSGKPQPFINEPDDEDYGDDSIFDDIDFFHDIDDFKKPPSRKNTGGMGRPSYSLNHNSAPMEGSQPIRTPTAQSIHEQEEDDEAEQLPNGKWKCRHKCGDRTKCKHLCCREGLDKPPKPQKKKFGPTQLESTAKQASIQRKNEPKESTSSPVHLDLARVEACVTKPRLKATPLLKRPGPTALERKVLGDKVLDVIDMSSDSGAISETTKRRPTWDTDISRIRSSSGSYTGNTMNSARPRPSFTPVNTIPDEDDDDVPLPQDIFKRRYERMSPMAAGIERVEEAPAAKRVRRELDISSSPKETPKPMEITWSSTNDIPTEDFFSASEFMVMEPAAMETNNHKDDNDIWKDLDSGEPVLPGPAVNKPEPIFSTEDKEPPFFLGGASDFSSDLQGWNSDPPPVCSTAPTSIAGSNFGKETKLDSKNDEAMAAIRLSQEVNNSERVTATTAEDIDSIRAWLGWDFEYADEL</sequence>
<evidence type="ECO:0000256" key="4">
    <source>
        <dbReference type="ARBA" id="ARBA00022806"/>
    </source>
</evidence>
<feature type="region of interest" description="Disordered" evidence="11">
    <location>
        <begin position="1348"/>
        <end position="1403"/>
    </location>
</feature>
<evidence type="ECO:0000313" key="14">
    <source>
        <dbReference type="EMBL" id="CCX08910.1"/>
    </source>
</evidence>
<dbReference type="FunFam" id="1.10.10.10:FF:000012">
    <property type="entry name" value="U5 small nuclear ribonucleoprotein helicase"/>
    <property type="match status" value="1"/>
</dbReference>
<dbReference type="eggNOG" id="KOG0952">
    <property type="taxonomic scope" value="Eukaryota"/>
</dbReference>
<dbReference type="GO" id="GO:0005524">
    <property type="term" value="F:ATP binding"/>
    <property type="evidence" value="ECO:0007669"/>
    <property type="project" value="UniProtKB-KW"/>
</dbReference>
<evidence type="ECO:0000259" key="13">
    <source>
        <dbReference type="PROSITE" id="PS51194"/>
    </source>
</evidence>
<evidence type="ECO:0000256" key="11">
    <source>
        <dbReference type="SAM" id="MobiDB-lite"/>
    </source>
</evidence>
<name>U4LDM2_PYROM</name>
<dbReference type="SUPFAM" id="SSF158702">
    <property type="entry name" value="Sec63 N-terminal domain-like"/>
    <property type="match status" value="1"/>
</dbReference>
<evidence type="ECO:0000256" key="2">
    <source>
        <dbReference type="ARBA" id="ARBA00022741"/>
    </source>
</evidence>
<comment type="catalytic activity">
    <reaction evidence="10">
        <text>ATP + H2O = ADP + phosphate + H(+)</text>
        <dbReference type="Rhea" id="RHEA:13065"/>
        <dbReference type="ChEBI" id="CHEBI:15377"/>
        <dbReference type="ChEBI" id="CHEBI:15378"/>
        <dbReference type="ChEBI" id="CHEBI:30616"/>
        <dbReference type="ChEBI" id="CHEBI:43474"/>
        <dbReference type="ChEBI" id="CHEBI:456216"/>
        <dbReference type="EC" id="5.6.2.4"/>
    </reaction>
</comment>
<dbReference type="Gene3D" id="3.40.50.300">
    <property type="entry name" value="P-loop containing nucleotide triphosphate hydrolases"/>
    <property type="match status" value="2"/>
</dbReference>
<dbReference type="InterPro" id="IPR027417">
    <property type="entry name" value="P-loop_NTPase"/>
</dbReference>
<dbReference type="CDD" id="cd18795">
    <property type="entry name" value="SF2_C_Ski2"/>
    <property type="match status" value="1"/>
</dbReference>
<protein>
    <recommendedName>
        <fullName evidence="9">DNA 3'-5' helicase</fullName>
        <ecNumber evidence="9">5.6.2.4</ecNumber>
    </recommendedName>
</protein>
<gene>
    <name evidence="14" type="ORF">PCON_08503</name>
</gene>
<feature type="domain" description="Helicase C-terminal" evidence="13">
    <location>
        <begin position="511"/>
        <end position="707"/>
    </location>
</feature>
<feature type="compositionally biased region" description="Polar residues" evidence="11">
    <location>
        <begin position="1126"/>
        <end position="1136"/>
    </location>
</feature>
<feature type="region of interest" description="Disordered" evidence="11">
    <location>
        <begin position="88"/>
        <end position="107"/>
    </location>
</feature>
<evidence type="ECO:0000256" key="1">
    <source>
        <dbReference type="ARBA" id="ARBA00010140"/>
    </source>
</evidence>
<dbReference type="STRING" id="1076935.U4LDM2"/>
<evidence type="ECO:0000256" key="9">
    <source>
        <dbReference type="ARBA" id="ARBA00034808"/>
    </source>
</evidence>
<keyword evidence="3" id="KW-0378">Hydrolase</keyword>
<dbReference type="SMART" id="SM00487">
    <property type="entry name" value="DEXDc"/>
    <property type="match status" value="1"/>
</dbReference>
<dbReference type="Pfam" id="PF23445">
    <property type="entry name" value="WHD_SNRNP200"/>
    <property type="match status" value="1"/>
</dbReference>
<evidence type="ECO:0000256" key="5">
    <source>
        <dbReference type="ARBA" id="ARBA00022840"/>
    </source>
</evidence>
<dbReference type="FunFam" id="1.10.3380.10:FF:000012">
    <property type="entry name" value="DEAD/DEAH box DNA helicase"/>
    <property type="match status" value="1"/>
</dbReference>
<dbReference type="GO" id="GO:0051321">
    <property type="term" value="P:meiotic cell cycle"/>
    <property type="evidence" value="ECO:0007669"/>
    <property type="project" value="UniProtKB-KW"/>
</dbReference>
<keyword evidence="4 14" id="KW-0347">Helicase</keyword>
<keyword evidence="7" id="KW-0469">Meiosis</keyword>
<dbReference type="SMART" id="SM00490">
    <property type="entry name" value="HELICc"/>
    <property type="match status" value="1"/>
</dbReference>
<comment type="catalytic activity">
    <reaction evidence="8">
        <text>Couples ATP hydrolysis with the unwinding of duplex DNA by translocating in the 3'-5' direction.</text>
        <dbReference type="EC" id="5.6.2.4"/>
    </reaction>
</comment>
<dbReference type="Proteomes" id="UP000018144">
    <property type="component" value="Unassembled WGS sequence"/>
</dbReference>
<feature type="region of interest" description="Disordered" evidence="11">
    <location>
        <begin position="121"/>
        <end position="220"/>
    </location>
</feature>
<feature type="compositionally biased region" description="Polar residues" evidence="11">
    <location>
        <begin position="1211"/>
        <end position="1220"/>
    </location>
</feature>
<feature type="compositionally biased region" description="Basic and acidic residues" evidence="11">
    <location>
        <begin position="1352"/>
        <end position="1365"/>
    </location>
</feature>
<dbReference type="InterPro" id="IPR001650">
    <property type="entry name" value="Helicase_C-like"/>
</dbReference>
<keyword evidence="6" id="KW-0413">Isomerase</keyword>
<keyword evidence="2" id="KW-0547">Nucleotide-binding</keyword>
<accession>U4LDM2</accession>
<feature type="compositionally biased region" description="Low complexity" evidence="11">
    <location>
        <begin position="89"/>
        <end position="99"/>
    </location>
</feature>
<organism evidence="14 15">
    <name type="scientific">Pyronema omphalodes (strain CBS 100304)</name>
    <name type="common">Pyronema confluens</name>
    <dbReference type="NCBI Taxonomy" id="1076935"/>
    <lineage>
        <taxon>Eukaryota</taxon>
        <taxon>Fungi</taxon>
        <taxon>Dikarya</taxon>
        <taxon>Ascomycota</taxon>
        <taxon>Pezizomycotina</taxon>
        <taxon>Pezizomycetes</taxon>
        <taxon>Pezizales</taxon>
        <taxon>Pyronemataceae</taxon>
        <taxon>Pyronema</taxon>
    </lineage>
</organism>
<comment type="similarity">
    <text evidence="1">Belongs to the helicase family. SKI2 subfamily.</text>
</comment>
<dbReference type="EC" id="5.6.2.4" evidence="9"/>
<dbReference type="OMA" id="GHAMARY"/>
<dbReference type="InterPro" id="IPR014001">
    <property type="entry name" value="Helicase_ATP-bd"/>
</dbReference>
<dbReference type="SUPFAM" id="SSF46785">
    <property type="entry name" value="Winged helix' DNA-binding domain"/>
    <property type="match status" value="1"/>
</dbReference>
<dbReference type="Pfam" id="PF00270">
    <property type="entry name" value="DEAD"/>
    <property type="match status" value="1"/>
</dbReference>
<feature type="domain" description="Helicase ATP-binding" evidence="12">
    <location>
        <begin position="305"/>
        <end position="479"/>
    </location>
</feature>
<dbReference type="InterPro" id="IPR011545">
    <property type="entry name" value="DEAD/DEAH_box_helicase_dom"/>
</dbReference>
<proteinExistence type="inferred from homology"/>
<feature type="region of interest" description="Disordered" evidence="11">
    <location>
        <begin position="1"/>
        <end position="61"/>
    </location>
</feature>
<dbReference type="SUPFAM" id="SSF52540">
    <property type="entry name" value="P-loop containing nucleoside triphosphate hydrolases"/>
    <property type="match status" value="1"/>
</dbReference>
<reference evidence="14 15" key="1">
    <citation type="journal article" date="2013" name="PLoS Genet.">
        <title>The genome and development-dependent transcriptomes of Pyronema confluens: a window into fungal evolution.</title>
        <authorList>
            <person name="Traeger S."/>
            <person name="Altegoer F."/>
            <person name="Freitag M."/>
            <person name="Gabaldon T."/>
            <person name="Kempken F."/>
            <person name="Kumar A."/>
            <person name="Marcet-Houben M."/>
            <person name="Poggeler S."/>
            <person name="Stajich J.E."/>
            <person name="Nowrousian M."/>
        </authorList>
    </citation>
    <scope>NUCLEOTIDE SEQUENCE [LARGE SCALE GENOMIC DNA]</scope>
    <source>
        <strain evidence="15">CBS 100304</strain>
        <tissue evidence="14">Vegetative mycelium</tissue>
    </source>
</reference>
<evidence type="ECO:0000256" key="8">
    <source>
        <dbReference type="ARBA" id="ARBA00034617"/>
    </source>
</evidence>
<keyword evidence="15" id="KW-1185">Reference proteome</keyword>
<feature type="compositionally biased region" description="Low complexity" evidence="11">
    <location>
        <begin position="22"/>
        <end position="36"/>
    </location>
</feature>
<feature type="region of interest" description="Disordered" evidence="11">
    <location>
        <begin position="1254"/>
        <end position="1298"/>
    </location>
</feature>
<dbReference type="Pfam" id="PF00271">
    <property type="entry name" value="Helicase_C"/>
    <property type="match status" value="1"/>
</dbReference>
<dbReference type="GO" id="GO:0003676">
    <property type="term" value="F:nucleic acid binding"/>
    <property type="evidence" value="ECO:0007669"/>
    <property type="project" value="InterPro"/>
</dbReference>
<evidence type="ECO:0000256" key="3">
    <source>
        <dbReference type="ARBA" id="ARBA00022801"/>
    </source>
</evidence>
<feature type="compositionally biased region" description="Basic and acidic residues" evidence="11">
    <location>
        <begin position="1172"/>
        <end position="1182"/>
    </location>
</feature>
<dbReference type="PANTHER" id="PTHR47835:SF3">
    <property type="entry name" value="HELICASE FOR MEIOSIS 1"/>
    <property type="match status" value="1"/>
</dbReference>
<dbReference type="EMBL" id="HF935437">
    <property type="protein sequence ID" value="CCX08910.1"/>
    <property type="molecule type" value="Genomic_DNA"/>
</dbReference>
<dbReference type="InterPro" id="IPR036390">
    <property type="entry name" value="WH_DNA-bd_sf"/>
</dbReference>
<feature type="compositionally biased region" description="Acidic residues" evidence="11">
    <location>
        <begin position="1156"/>
        <end position="1171"/>
    </location>
</feature>
<feature type="compositionally biased region" description="Polar residues" evidence="11">
    <location>
        <begin position="138"/>
        <end position="150"/>
    </location>
</feature>
<feature type="region of interest" description="Disordered" evidence="11">
    <location>
        <begin position="1108"/>
        <end position="1242"/>
    </location>
</feature>
<evidence type="ECO:0000256" key="6">
    <source>
        <dbReference type="ARBA" id="ARBA00023235"/>
    </source>
</evidence>
<dbReference type="PANTHER" id="PTHR47835">
    <property type="entry name" value="HFM1, ATP DEPENDENT DNA HELICASE HOMOLOG"/>
    <property type="match status" value="1"/>
</dbReference>
<dbReference type="GO" id="GO:0043138">
    <property type="term" value="F:3'-5' DNA helicase activity"/>
    <property type="evidence" value="ECO:0007669"/>
    <property type="project" value="UniProtKB-EC"/>
</dbReference>
<dbReference type="Gene3D" id="1.10.3380.10">
    <property type="entry name" value="Sec63 N-terminal domain-like domain"/>
    <property type="match status" value="1"/>
</dbReference>
<feature type="compositionally biased region" description="Low complexity" evidence="11">
    <location>
        <begin position="183"/>
        <end position="197"/>
    </location>
</feature>
<dbReference type="InterPro" id="IPR036388">
    <property type="entry name" value="WH-like_DNA-bd_sf"/>
</dbReference>
<keyword evidence="5" id="KW-0067">ATP-binding</keyword>
<evidence type="ECO:0000313" key="15">
    <source>
        <dbReference type="Proteomes" id="UP000018144"/>
    </source>
</evidence>
<dbReference type="Pfam" id="PF02889">
    <property type="entry name" value="Sec63"/>
    <property type="match status" value="1"/>
</dbReference>
<dbReference type="GO" id="GO:0016787">
    <property type="term" value="F:hydrolase activity"/>
    <property type="evidence" value="ECO:0007669"/>
    <property type="project" value="UniProtKB-KW"/>
</dbReference>
<feature type="region of interest" description="Disordered" evidence="11">
    <location>
        <begin position="1423"/>
        <end position="1460"/>
    </location>
</feature>
<evidence type="ECO:0000259" key="12">
    <source>
        <dbReference type="PROSITE" id="PS51192"/>
    </source>
</evidence>
<dbReference type="InterPro" id="IPR057842">
    <property type="entry name" value="WH_MER3"/>
</dbReference>
<dbReference type="OrthoDB" id="5575at2759"/>
<feature type="compositionally biased region" description="Basic and acidic residues" evidence="11">
    <location>
        <begin position="202"/>
        <end position="212"/>
    </location>
</feature>
<feature type="compositionally biased region" description="Acidic residues" evidence="11">
    <location>
        <begin position="1"/>
        <end position="10"/>
    </location>
</feature>